<dbReference type="AlphaFoldDB" id="A0A3B1BX14"/>
<dbReference type="Pfam" id="PF07676">
    <property type="entry name" value="PD40"/>
    <property type="match status" value="1"/>
</dbReference>
<feature type="non-terminal residue" evidence="1">
    <location>
        <position position="94"/>
    </location>
</feature>
<dbReference type="InterPro" id="IPR011659">
    <property type="entry name" value="WD40"/>
</dbReference>
<evidence type="ECO:0008006" key="2">
    <source>
        <dbReference type="Google" id="ProtNLM"/>
    </source>
</evidence>
<gene>
    <name evidence="1" type="ORF">MNBD_GAMMA25-1965</name>
</gene>
<sequence>MIAAKNVSEVSESTFRVLALVSNNNRLLKHYHWSPDGSQIAYIANQQTDMLLELFIRNSDGTGKTKVSSGLSNSKALDFNWSTDNTRLAFNEGP</sequence>
<name>A0A3B1BX14_9ZZZZ</name>
<protein>
    <recommendedName>
        <fullName evidence="2">Dipeptidylpeptidase IV N-terminal domain-containing protein</fullName>
    </recommendedName>
</protein>
<accession>A0A3B1BX14</accession>
<organism evidence="1">
    <name type="scientific">hydrothermal vent metagenome</name>
    <dbReference type="NCBI Taxonomy" id="652676"/>
    <lineage>
        <taxon>unclassified sequences</taxon>
        <taxon>metagenomes</taxon>
        <taxon>ecological metagenomes</taxon>
    </lineage>
</organism>
<dbReference type="Gene3D" id="2.120.10.30">
    <property type="entry name" value="TolB, C-terminal domain"/>
    <property type="match status" value="1"/>
</dbReference>
<dbReference type="EMBL" id="UOFY01000033">
    <property type="protein sequence ID" value="VAX09177.1"/>
    <property type="molecule type" value="Genomic_DNA"/>
</dbReference>
<reference evidence="1" key="1">
    <citation type="submission" date="2018-06" db="EMBL/GenBank/DDBJ databases">
        <authorList>
            <person name="Zhirakovskaya E."/>
        </authorList>
    </citation>
    <scope>NUCLEOTIDE SEQUENCE</scope>
</reference>
<proteinExistence type="predicted"/>
<dbReference type="SUPFAM" id="SSF82171">
    <property type="entry name" value="DPP6 N-terminal domain-like"/>
    <property type="match status" value="1"/>
</dbReference>
<dbReference type="InterPro" id="IPR011042">
    <property type="entry name" value="6-blade_b-propeller_TolB-like"/>
</dbReference>
<evidence type="ECO:0000313" key="1">
    <source>
        <dbReference type="EMBL" id="VAX09177.1"/>
    </source>
</evidence>